<feature type="compositionally biased region" description="Basic and acidic residues" evidence="1">
    <location>
        <begin position="491"/>
        <end position="512"/>
    </location>
</feature>
<feature type="region of interest" description="Disordered" evidence="1">
    <location>
        <begin position="491"/>
        <end position="576"/>
    </location>
</feature>
<evidence type="ECO:0000259" key="2">
    <source>
        <dbReference type="PROSITE" id="PS50090"/>
    </source>
</evidence>
<feature type="compositionally biased region" description="Basic residues" evidence="1">
    <location>
        <begin position="830"/>
        <end position="839"/>
    </location>
</feature>
<dbReference type="OMA" id="HSNCQNK"/>
<proteinExistence type="predicted"/>
<feature type="compositionally biased region" description="Polar residues" evidence="1">
    <location>
        <begin position="652"/>
        <end position="687"/>
    </location>
</feature>
<dbReference type="AlphaFoldDB" id="A0A3P8UKJ1"/>
<dbReference type="InterPro" id="IPR015216">
    <property type="entry name" value="SANTA"/>
</dbReference>
<dbReference type="FunCoup" id="A0A3P8UKJ1">
    <property type="interactions" value="780"/>
</dbReference>
<feature type="compositionally biased region" description="Basic and acidic residues" evidence="1">
    <location>
        <begin position="303"/>
        <end position="315"/>
    </location>
</feature>
<feature type="region of interest" description="Disordered" evidence="1">
    <location>
        <begin position="995"/>
        <end position="1027"/>
    </location>
</feature>
<dbReference type="Proteomes" id="UP000265120">
    <property type="component" value="Chromosome 1"/>
</dbReference>
<dbReference type="RefSeq" id="XP_008305656.1">
    <property type="nucleotide sequence ID" value="XM_008307434.2"/>
</dbReference>
<evidence type="ECO:0000313" key="3">
    <source>
        <dbReference type="Ensembl" id="ENSCSEP00000002369.1"/>
    </source>
</evidence>
<dbReference type="GO" id="GO:0000775">
    <property type="term" value="C:chromosome, centromeric region"/>
    <property type="evidence" value="ECO:0007669"/>
    <property type="project" value="TreeGrafter"/>
</dbReference>
<evidence type="ECO:0000256" key="1">
    <source>
        <dbReference type="SAM" id="MobiDB-lite"/>
    </source>
</evidence>
<dbReference type="GeneTree" id="ENSGT00390000007395"/>
<dbReference type="SUPFAM" id="SSF46689">
    <property type="entry name" value="Homeodomain-like"/>
    <property type="match status" value="1"/>
</dbReference>
<dbReference type="InterPro" id="IPR039110">
    <property type="entry name" value="KNL2-like"/>
</dbReference>
<dbReference type="KEGG" id="csem:103376886"/>
<dbReference type="Ensembl" id="ENSCSET00000002409.1">
    <property type="protein sequence ID" value="ENSCSEP00000002369.1"/>
    <property type="gene ID" value="ENSCSEG00000001588.1"/>
</dbReference>
<dbReference type="InParanoid" id="A0A3P8UKJ1"/>
<feature type="region of interest" description="Disordered" evidence="1">
    <location>
        <begin position="619"/>
        <end position="954"/>
    </location>
</feature>
<keyword evidence="4" id="KW-1185">Reference proteome</keyword>
<feature type="compositionally biased region" description="Basic and acidic residues" evidence="1">
    <location>
        <begin position="859"/>
        <end position="880"/>
    </location>
</feature>
<dbReference type="CTD" id="55320"/>
<dbReference type="CDD" id="cd00167">
    <property type="entry name" value="SANT"/>
    <property type="match status" value="1"/>
</dbReference>
<feature type="compositionally biased region" description="Polar residues" evidence="1">
    <location>
        <begin position="327"/>
        <end position="339"/>
    </location>
</feature>
<feature type="domain" description="Myb-like" evidence="2">
    <location>
        <begin position="950"/>
        <end position="998"/>
    </location>
</feature>
<name>A0A3P8UKJ1_CYNSE</name>
<dbReference type="InterPro" id="IPR009057">
    <property type="entry name" value="Homeodomain-like_sf"/>
</dbReference>
<reference evidence="3" key="3">
    <citation type="submission" date="2025-09" db="UniProtKB">
        <authorList>
            <consortium name="Ensembl"/>
        </authorList>
    </citation>
    <scope>IDENTIFICATION</scope>
</reference>
<feature type="compositionally biased region" description="Low complexity" evidence="1">
    <location>
        <begin position="734"/>
        <end position="759"/>
    </location>
</feature>
<dbReference type="GeneID" id="103376886"/>
<protein>
    <submittedName>
        <fullName evidence="3">MIS18 binding protein 1</fullName>
    </submittedName>
</protein>
<accession>A0A3P8UKJ1</accession>
<dbReference type="Gene3D" id="1.10.10.60">
    <property type="entry name" value="Homeodomain-like"/>
    <property type="match status" value="1"/>
</dbReference>
<feature type="compositionally biased region" description="Basic residues" evidence="1">
    <location>
        <begin position="760"/>
        <end position="771"/>
    </location>
</feature>
<dbReference type="InterPro" id="IPR001005">
    <property type="entry name" value="SANT/Myb"/>
</dbReference>
<dbReference type="Pfam" id="PF09133">
    <property type="entry name" value="SANTA"/>
    <property type="match status" value="1"/>
</dbReference>
<organism evidence="3 4">
    <name type="scientific">Cynoglossus semilaevis</name>
    <name type="common">Tongue sole</name>
    <dbReference type="NCBI Taxonomy" id="244447"/>
    <lineage>
        <taxon>Eukaryota</taxon>
        <taxon>Metazoa</taxon>
        <taxon>Chordata</taxon>
        <taxon>Craniata</taxon>
        <taxon>Vertebrata</taxon>
        <taxon>Euteleostomi</taxon>
        <taxon>Actinopterygii</taxon>
        <taxon>Neopterygii</taxon>
        <taxon>Teleostei</taxon>
        <taxon>Neoteleostei</taxon>
        <taxon>Acanthomorphata</taxon>
        <taxon>Carangaria</taxon>
        <taxon>Pleuronectiformes</taxon>
        <taxon>Pleuronectoidei</taxon>
        <taxon>Cynoglossidae</taxon>
        <taxon>Cynoglossinae</taxon>
        <taxon>Cynoglossus</taxon>
    </lineage>
</organism>
<evidence type="ECO:0000313" key="4">
    <source>
        <dbReference type="Proteomes" id="UP000265120"/>
    </source>
</evidence>
<sequence length="1201" mass="136682">MSSYQNLFQDRLPRIESPAKIFAKLKSRVQKEAAQCSRERYGGELISPRRRLDVQPQTLSPISTYVLPDPIQEHGRFGFYHGDVQPQTLSPISTPQKSSRFQCGEPDDTFGLNKSRPMFMSCNMASKRSFLESTAVTYSHRDHFRDPGGFISSREAKQKVLSEENGRVWAVSGHDRTRADELQSPSKLVSPLKMRLRTRKCEQSNLSQINNSTSGINSEVLRQPRKRIITIASSEDYTQDEEYLGDVRRFSAQQPQTRQSDREPMIPTPTIIPDKRLHVVLEKVPIMTPAKMFALMKERENQRIRAQPEAHEVRRSSRNLFSEAKPYQNTRSSLSSPDVAQTEDAESGMVTETESQVSTIPMEPILLEDPVLLNTPRFSIPRRQPEKNWSRCPQFPSDSVIYLKNWIVRKNSMGLFVDGVHKKDNIPWNSNIIVERISNSVLKTLTGRIYILVGKMSKHVNVGFPKWFLKNFVSGFPSDWKLLYEKLLSESRDRGTKKPEKRKAEVSEEKPETSSMPSVKKKKPETSSMPSVKKKKPETSSMSSVEKKKPETFKTPDPLPSLDSSTSSSAAKVSRSGRTIKPPLEYWKGGRVILDADMNVTIHNCYDSSVLLPTTVSKREKQSKNVFPSSSEGSDGEASVLLRKTKPPVRKASQTKLSQDVQMSTTQPVSPAETNGSTGNSFVTSTRSSKRSQPLEKRSSVDAIPRKQGQPDKTAPLRSGKRTNNTKKPPVKPPKQTIPSSPETSQQQSSESSEEMTPQRQKKDRGGRRKKDRDDRNRPHVNRLSSTSDSSEPKWKKDKRGRRKKDRDDRNRPHVSRLSSTSDSSEPKWKKDKRGRRKKDRDDQNKPHVSRLSSTSDSSEPRRKKDRGGPSKKDRDDRNRPHVSRLSSTSDSSEPSEKKNSKRKNQNTKKALILTKNNQNKRTKPSPPTRSPLKLTSSKTTRKSHKQAVIEDQSEDKWTEAELMRLREAVSYYPKHLSGYWAKVAKAVGRSAEECHNQHTSLGKPQTPVKNAKKSQKGKMEATTEQVAEPRVISAKVGTFKRKQQVRKFLEDMPKDDADDAFSSAYMHAKRVEVPSICMSEENEFTVKDLEPLTPTSRVFPDAKTPQCLHITPGMMGSADWDKDDKYVYHLQKRTKKSQFNVYKQSHSLKRFSPTPTLKQKMTRCANTANDNFAVWEMFPGHEDMVSDSEEEDYYFSEVDQ</sequence>
<feature type="region of interest" description="Disordered" evidence="1">
    <location>
        <begin position="303"/>
        <end position="355"/>
    </location>
</feature>
<reference evidence="3 4" key="1">
    <citation type="journal article" date="2014" name="Nat. Genet.">
        <title>Whole-genome sequence of a flatfish provides insights into ZW sex chromosome evolution and adaptation to a benthic lifestyle.</title>
        <authorList>
            <person name="Chen S."/>
            <person name="Zhang G."/>
            <person name="Shao C."/>
            <person name="Huang Q."/>
            <person name="Liu G."/>
            <person name="Zhang P."/>
            <person name="Song W."/>
            <person name="An N."/>
            <person name="Chalopin D."/>
            <person name="Volff J.N."/>
            <person name="Hong Y."/>
            <person name="Li Q."/>
            <person name="Sha Z."/>
            <person name="Zhou H."/>
            <person name="Xie M."/>
            <person name="Yu Q."/>
            <person name="Liu Y."/>
            <person name="Xiang H."/>
            <person name="Wang N."/>
            <person name="Wu K."/>
            <person name="Yang C."/>
            <person name="Zhou Q."/>
            <person name="Liao X."/>
            <person name="Yang L."/>
            <person name="Hu Q."/>
            <person name="Zhang J."/>
            <person name="Meng L."/>
            <person name="Jin L."/>
            <person name="Tian Y."/>
            <person name="Lian J."/>
            <person name="Yang J."/>
            <person name="Miao G."/>
            <person name="Liu S."/>
            <person name="Liang Z."/>
            <person name="Yan F."/>
            <person name="Li Y."/>
            <person name="Sun B."/>
            <person name="Zhang H."/>
            <person name="Zhang J."/>
            <person name="Zhu Y."/>
            <person name="Du M."/>
            <person name="Zhao Y."/>
            <person name="Schartl M."/>
            <person name="Tang Q."/>
            <person name="Wang J."/>
        </authorList>
    </citation>
    <scope>NUCLEOTIDE SEQUENCE</scope>
</reference>
<feature type="compositionally biased region" description="Low complexity" evidence="1">
    <location>
        <begin position="560"/>
        <end position="569"/>
    </location>
</feature>
<feature type="compositionally biased region" description="Basic residues" evidence="1">
    <location>
        <begin position="796"/>
        <end position="805"/>
    </location>
</feature>
<dbReference type="PANTHER" id="PTHR16124">
    <property type="entry name" value="MIS18-BINDING PROTEIN 1"/>
    <property type="match status" value="1"/>
</dbReference>
<dbReference type="OrthoDB" id="118550at2759"/>
<dbReference type="PANTHER" id="PTHR16124:SF3">
    <property type="entry name" value="MIS18-BINDING PROTEIN 1"/>
    <property type="match status" value="1"/>
</dbReference>
<feature type="compositionally biased region" description="Basic and acidic residues" evidence="1">
    <location>
        <begin position="545"/>
        <end position="554"/>
    </location>
</feature>
<dbReference type="PROSITE" id="PS50090">
    <property type="entry name" value="MYB_LIKE"/>
    <property type="match status" value="1"/>
</dbReference>
<feature type="compositionally biased region" description="Polar residues" evidence="1">
    <location>
        <begin position="624"/>
        <end position="633"/>
    </location>
</feature>
<feature type="compositionally biased region" description="Low complexity" evidence="1">
    <location>
        <begin position="884"/>
        <end position="893"/>
    </location>
</feature>
<reference evidence="3" key="2">
    <citation type="submission" date="2025-08" db="UniProtKB">
        <authorList>
            <consortium name="Ensembl"/>
        </authorList>
    </citation>
    <scope>IDENTIFICATION</scope>
</reference>